<organism evidence="1 2">
    <name type="scientific">Solanum commersonii</name>
    <name type="common">Commerson's wild potato</name>
    <name type="synonym">Commerson's nightshade</name>
    <dbReference type="NCBI Taxonomy" id="4109"/>
    <lineage>
        <taxon>Eukaryota</taxon>
        <taxon>Viridiplantae</taxon>
        <taxon>Streptophyta</taxon>
        <taxon>Embryophyta</taxon>
        <taxon>Tracheophyta</taxon>
        <taxon>Spermatophyta</taxon>
        <taxon>Magnoliopsida</taxon>
        <taxon>eudicotyledons</taxon>
        <taxon>Gunneridae</taxon>
        <taxon>Pentapetalae</taxon>
        <taxon>asterids</taxon>
        <taxon>lamiids</taxon>
        <taxon>Solanales</taxon>
        <taxon>Solanaceae</taxon>
        <taxon>Solanoideae</taxon>
        <taxon>Solaneae</taxon>
        <taxon>Solanum</taxon>
    </lineage>
</organism>
<dbReference type="Proteomes" id="UP000824120">
    <property type="component" value="Chromosome 9"/>
</dbReference>
<reference evidence="1 2" key="1">
    <citation type="submission" date="2020-09" db="EMBL/GenBank/DDBJ databases">
        <title>De no assembly of potato wild relative species, Solanum commersonii.</title>
        <authorList>
            <person name="Cho K."/>
        </authorList>
    </citation>
    <scope>NUCLEOTIDE SEQUENCE [LARGE SCALE GENOMIC DNA]</scope>
    <source>
        <strain evidence="1">LZ3.2</strain>
        <tissue evidence="1">Leaf</tissue>
    </source>
</reference>
<protein>
    <submittedName>
        <fullName evidence="1">Uncharacterized protein</fullName>
    </submittedName>
</protein>
<name>A0A9J5XKP2_SOLCO</name>
<comment type="caution">
    <text evidence="1">The sequence shown here is derived from an EMBL/GenBank/DDBJ whole genome shotgun (WGS) entry which is preliminary data.</text>
</comment>
<proteinExistence type="predicted"/>
<evidence type="ECO:0000313" key="1">
    <source>
        <dbReference type="EMBL" id="KAG5587670.1"/>
    </source>
</evidence>
<dbReference type="EMBL" id="JACXVP010000009">
    <property type="protein sequence ID" value="KAG5587670.1"/>
    <property type="molecule type" value="Genomic_DNA"/>
</dbReference>
<accession>A0A9J5XKP2</accession>
<evidence type="ECO:0000313" key="2">
    <source>
        <dbReference type="Proteomes" id="UP000824120"/>
    </source>
</evidence>
<gene>
    <name evidence="1" type="ORF">H5410_048104</name>
</gene>
<sequence length="117" mass="13597">MDNDQSIFNPPIQTDFKNILITPIPFHPADPDIEIVSPPEATTEPQFEANTGDQKNQVTQEAEGDCITLSKMEKERIYKLWCFSIIIKLLGKKMSHEYFRRKLSLLWRPSEELILPH</sequence>
<dbReference type="AlphaFoldDB" id="A0A9J5XKP2"/>
<keyword evidence="2" id="KW-1185">Reference proteome</keyword>